<organism evidence="1 2">
    <name type="scientific">Ferrimonas aestuarii</name>
    <dbReference type="NCBI Taxonomy" id="2569539"/>
    <lineage>
        <taxon>Bacteria</taxon>
        <taxon>Pseudomonadati</taxon>
        <taxon>Pseudomonadota</taxon>
        <taxon>Gammaproteobacteria</taxon>
        <taxon>Alteromonadales</taxon>
        <taxon>Ferrimonadaceae</taxon>
        <taxon>Ferrimonas</taxon>
    </lineage>
</organism>
<dbReference type="Gene3D" id="3.40.50.300">
    <property type="entry name" value="P-loop containing nucleotide triphosphate hydrolases"/>
    <property type="match status" value="1"/>
</dbReference>
<dbReference type="InterPro" id="IPR047610">
    <property type="entry name" value="ImuA_translesion"/>
</dbReference>
<keyword evidence="2" id="KW-1185">Reference proteome</keyword>
<sequence>MIKPIDSLLRRDDLWLASQWQQPQQGIPTGMGALDSQLSQQGWPKQGIIEVLQPEAGQGETLVLKALSQTSPEQWQLMISPPYIPYAPALAQQGVDLSRLVWLKDLDSKERLWAAEQSLASGSFARVWLWLDSLSVSQSRRLQLASERGRSLAVVFLPDSQAGEHHPISLRVQLHSSSSGTTVQLLKQRGGWPQATQRLPLQPSGWPLTQIDTTINDNLISGPWTHSG</sequence>
<evidence type="ECO:0000313" key="2">
    <source>
        <dbReference type="Proteomes" id="UP000305675"/>
    </source>
</evidence>
<dbReference type="InterPro" id="IPR027417">
    <property type="entry name" value="P-loop_NTPase"/>
</dbReference>
<dbReference type="NCBIfam" id="NF033429">
    <property type="entry name" value="ImuA_translesion"/>
    <property type="match status" value="1"/>
</dbReference>
<dbReference type="RefSeq" id="WP_136863786.1">
    <property type="nucleotide sequence ID" value="NZ_SWCJ01000009.1"/>
</dbReference>
<protein>
    <submittedName>
        <fullName evidence="1">Translesion DNA synthesis-associated protein ImuA</fullName>
    </submittedName>
</protein>
<comment type="caution">
    <text evidence="1">The sequence shown here is derived from an EMBL/GenBank/DDBJ whole genome shotgun (WGS) entry which is preliminary data.</text>
</comment>
<gene>
    <name evidence="1" type="primary">imuA</name>
    <name evidence="1" type="ORF">FCL42_12635</name>
</gene>
<dbReference type="PIRSF" id="PIRSF037290">
    <property type="entry name" value="UCP037290"/>
    <property type="match status" value="1"/>
</dbReference>
<dbReference type="Proteomes" id="UP000305675">
    <property type="component" value="Unassembled WGS sequence"/>
</dbReference>
<evidence type="ECO:0000313" key="1">
    <source>
        <dbReference type="EMBL" id="TKB54237.1"/>
    </source>
</evidence>
<name>A0A4U1BMT4_9GAMM</name>
<proteinExistence type="predicted"/>
<dbReference type="AlphaFoldDB" id="A0A4U1BMT4"/>
<dbReference type="EMBL" id="SWCJ01000009">
    <property type="protein sequence ID" value="TKB54237.1"/>
    <property type="molecule type" value="Genomic_DNA"/>
</dbReference>
<dbReference type="SUPFAM" id="SSF52540">
    <property type="entry name" value="P-loop containing nucleoside triphosphate hydrolases"/>
    <property type="match status" value="1"/>
</dbReference>
<dbReference type="OrthoDB" id="9811176at2"/>
<reference evidence="1 2" key="1">
    <citation type="submission" date="2019-04" db="EMBL/GenBank/DDBJ databases">
        <authorList>
            <person name="Hwang J.C."/>
        </authorList>
    </citation>
    <scope>NUCLEOTIDE SEQUENCE [LARGE SCALE GENOMIC DNA]</scope>
    <source>
        <strain evidence="1 2">IMCC35002</strain>
    </source>
</reference>
<accession>A0A4U1BMT4</accession>
<dbReference type="InterPro" id="IPR017166">
    <property type="entry name" value="UCP037290"/>
</dbReference>